<protein>
    <submittedName>
        <fullName evidence="3">Fis family transcriptional regulator</fullName>
    </submittedName>
</protein>
<dbReference type="Pfam" id="PF02954">
    <property type="entry name" value="HTH_8"/>
    <property type="match status" value="1"/>
</dbReference>
<proteinExistence type="predicted"/>
<evidence type="ECO:0000313" key="3">
    <source>
        <dbReference type="EMBL" id="EGD60267.1"/>
    </source>
</evidence>
<accession>F1Z590</accession>
<dbReference type="SUPFAM" id="SSF46689">
    <property type="entry name" value="Homeodomain-like"/>
    <property type="match status" value="1"/>
</dbReference>
<sequence>MATARKSHCDIVLDTVASGHAAAHSSVAASWCRSALHHGLDPGNERRNDRLEAEALARLREANGELLAAAKPTLDRLYGNVGAVGACVIISDLDGVVLEARSNPSEEALFTEVGLVAGAMWSEQAEGTNGIGTCLVEGRPITIQQHEHFASRNVGVSCMDAPIFDPTGKLVAALDVSSARNDQGEAISGMIGALVQDAARTIERDFFCRRYATARIVYVGADHRLQGASQGMGQGMTQGAALLAVDRDDLVIGATRVARRQLGLAVRGALQPMPLAHVLGEEGAQAGFDDAERAVLRQALARSGGNVAAAARLLGIGRATFYRRMERVGMTGAGLQ</sequence>
<dbReference type="EMBL" id="AEWJ01000023">
    <property type="protein sequence ID" value="EGD60267.1"/>
    <property type="molecule type" value="Genomic_DNA"/>
</dbReference>
<dbReference type="AlphaFoldDB" id="F1Z590"/>
<dbReference type="OrthoDB" id="9805953at2"/>
<name>F1Z590_9SPHN</name>
<dbReference type="Gene3D" id="3.30.450.40">
    <property type="match status" value="1"/>
</dbReference>
<feature type="domain" description="DNA binding HTH" evidence="2">
    <location>
        <begin position="289"/>
        <end position="327"/>
    </location>
</feature>
<dbReference type="STRING" id="983920.Y88_2141"/>
<dbReference type="Proteomes" id="UP000004728">
    <property type="component" value="Unassembled WGS sequence"/>
</dbReference>
<feature type="domain" description="GAF" evidence="1">
    <location>
        <begin position="66"/>
        <end position="181"/>
    </location>
</feature>
<evidence type="ECO:0000259" key="1">
    <source>
        <dbReference type="Pfam" id="PF01590"/>
    </source>
</evidence>
<dbReference type="Pfam" id="PF01590">
    <property type="entry name" value="GAF"/>
    <property type="match status" value="1"/>
</dbReference>
<dbReference type="RefSeq" id="WP_008069395.1">
    <property type="nucleotide sequence ID" value="NZ_AQWK01000005.1"/>
</dbReference>
<dbReference type="Gene3D" id="1.10.10.60">
    <property type="entry name" value="Homeodomain-like"/>
    <property type="match status" value="1"/>
</dbReference>
<dbReference type="InterPro" id="IPR029016">
    <property type="entry name" value="GAF-like_dom_sf"/>
</dbReference>
<comment type="caution">
    <text evidence="3">The sequence shown here is derived from an EMBL/GenBank/DDBJ whole genome shotgun (WGS) entry which is preliminary data.</text>
</comment>
<dbReference type="GO" id="GO:0043565">
    <property type="term" value="F:sequence-specific DNA binding"/>
    <property type="evidence" value="ECO:0007669"/>
    <property type="project" value="InterPro"/>
</dbReference>
<dbReference type="PRINTS" id="PR01590">
    <property type="entry name" value="HTHFIS"/>
</dbReference>
<gene>
    <name evidence="3" type="ORF">Y88_2141</name>
</gene>
<dbReference type="SUPFAM" id="SSF55781">
    <property type="entry name" value="GAF domain-like"/>
    <property type="match status" value="1"/>
</dbReference>
<evidence type="ECO:0000313" key="4">
    <source>
        <dbReference type="Proteomes" id="UP000004728"/>
    </source>
</evidence>
<dbReference type="InParanoid" id="F1Z590"/>
<dbReference type="HOGENOM" id="CLU_058932_0_0_5"/>
<reference evidence="3 4" key="1">
    <citation type="journal article" date="2012" name="J. Bacteriol.">
        <title>Draft Genome Sequence of Novosphingobium nitrogenifigens Y88T.</title>
        <authorList>
            <person name="Strabala T.J."/>
            <person name="Macdonald L."/>
            <person name="Liu V."/>
            <person name="Smit A.M."/>
        </authorList>
    </citation>
    <scope>NUCLEOTIDE SEQUENCE [LARGE SCALE GENOMIC DNA]</scope>
    <source>
        <strain evidence="3 4">DSM 19370</strain>
    </source>
</reference>
<evidence type="ECO:0000259" key="2">
    <source>
        <dbReference type="Pfam" id="PF02954"/>
    </source>
</evidence>
<dbReference type="InterPro" id="IPR009057">
    <property type="entry name" value="Homeodomain-like_sf"/>
</dbReference>
<dbReference type="InterPro" id="IPR002197">
    <property type="entry name" value="HTH_Fis"/>
</dbReference>
<keyword evidence="4" id="KW-1185">Reference proteome</keyword>
<dbReference type="InterPro" id="IPR003018">
    <property type="entry name" value="GAF"/>
</dbReference>
<dbReference type="eggNOG" id="COG3284">
    <property type="taxonomic scope" value="Bacteria"/>
</dbReference>
<organism evidence="3 4">
    <name type="scientific">Novosphingobium nitrogenifigens DSM 19370</name>
    <dbReference type="NCBI Taxonomy" id="983920"/>
    <lineage>
        <taxon>Bacteria</taxon>
        <taxon>Pseudomonadati</taxon>
        <taxon>Pseudomonadota</taxon>
        <taxon>Alphaproteobacteria</taxon>
        <taxon>Sphingomonadales</taxon>
        <taxon>Sphingomonadaceae</taxon>
        <taxon>Novosphingobium</taxon>
    </lineage>
</organism>